<dbReference type="GO" id="GO:0004477">
    <property type="term" value="F:methenyltetrahydrofolate cyclohydrolase activity"/>
    <property type="evidence" value="ECO:0007669"/>
    <property type="project" value="UniProtKB-EC"/>
</dbReference>
<dbReference type="InterPro" id="IPR020630">
    <property type="entry name" value="THF_DH/CycHdrlase_cat_dom"/>
</dbReference>
<gene>
    <name evidence="2" type="primary">folD_1</name>
    <name evidence="2" type="ORF">NCTC11421_03249</name>
</gene>
<dbReference type="Pfam" id="PF00763">
    <property type="entry name" value="THF_DHG_CYH"/>
    <property type="match status" value="1"/>
</dbReference>
<keyword evidence="2" id="KW-0378">Hydrolase</keyword>
<dbReference type="AlphaFoldDB" id="A0A378W251"/>
<dbReference type="SUPFAM" id="SSF53223">
    <property type="entry name" value="Aminoacid dehydrogenase-like, N-terminal domain"/>
    <property type="match status" value="1"/>
</dbReference>
<evidence type="ECO:0000313" key="2">
    <source>
        <dbReference type="EMBL" id="SUA25233.1"/>
    </source>
</evidence>
<dbReference type="PANTHER" id="PTHR48099:SF5">
    <property type="entry name" value="C-1-TETRAHYDROFOLATE SYNTHASE, CYTOPLASMIC"/>
    <property type="match status" value="1"/>
</dbReference>
<dbReference type="GO" id="GO:0005829">
    <property type="term" value="C:cytosol"/>
    <property type="evidence" value="ECO:0007669"/>
    <property type="project" value="TreeGrafter"/>
</dbReference>
<proteinExistence type="predicted"/>
<dbReference type="GO" id="GO:0004488">
    <property type="term" value="F:methylenetetrahydrofolate dehydrogenase (NADP+) activity"/>
    <property type="evidence" value="ECO:0007669"/>
    <property type="project" value="InterPro"/>
</dbReference>
<accession>A0A378W251</accession>
<dbReference type="Gene3D" id="3.40.50.10860">
    <property type="entry name" value="Leucine Dehydrogenase, chain A, domain 1"/>
    <property type="match status" value="1"/>
</dbReference>
<dbReference type="EMBL" id="UGRI01000001">
    <property type="protein sequence ID" value="SUA25233.1"/>
    <property type="molecule type" value="Genomic_DNA"/>
</dbReference>
<name>A0A378W251_NEIGO</name>
<protein>
    <submittedName>
        <fullName evidence="2">Bifunctional 5,10-methylene-tetrahydrofolate dehydrogenase/ 5,10-methylene-tetrahydrofolate cyclohydrolase</fullName>
        <ecNumber evidence="2">3.5.4.9</ecNumber>
    </submittedName>
</protein>
<reference evidence="2" key="1">
    <citation type="submission" date="2018-06" db="EMBL/GenBank/DDBJ databases">
        <authorList>
            <consortium name="Pathogen Informatics"/>
            <person name="Doyle S."/>
        </authorList>
    </citation>
    <scope>NUCLEOTIDE SEQUENCE [LARGE SCALE GENOMIC DNA]</scope>
    <source>
        <strain evidence="2">NCTC11421</strain>
    </source>
</reference>
<dbReference type="PANTHER" id="PTHR48099">
    <property type="entry name" value="C-1-TETRAHYDROFOLATE SYNTHASE, CYTOPLASMIC-RELATED"/>
    <property type="match status" value="1"/>
</dbReference>
<sequence length="85" mass="9366">MSAQLINGKEVSQKHLQAIAEAVAQRQQDNLHTPCLAVVLVGGDPAGAVYVRNKKTACQNAASSRCRTNCPNQHRRKNCWHWSTV</sequence>
<feature type="domain" description="Tetrahydrofolate dehydrogenase/cyclohydrolase catalytic" evidence="1">
    <location>
        <begin position="6"/>
        <end position="71"/>
    </location>
</feature>
<dbReference type="InterPro" id="IPR046346">
    <property type="entry name" value="Aminoacid_DH-like_N_sf"/>
</dbReference>
<dbReference type="GO" id="GO:0035999">
    <property type="term" value="P:tetrahydrofolate interconversion"/>
    <property type="evidence" value="ECO:0007669"/>
    <property type="project" value="TreeGrafter"/>
</dbReference>
<organism evidence="2">
    <name type="scientific">Neisseria gonorrhoeae</name>
    <dbReference type="NCBI Taxonomy" id="485"/>
    <lineage>
        <taxon>Bacteria</taxon>
        <taxon>Pseudomonadati</taxon>
        <taxon>Pseudomonadota</taxon>
        <taxon>Betaproteobacteria</taxon>
        <taxon>Neisseriales</taxon>
        <taxon>Neisseriaceae</taxon>
        <taxon>Neisseria</taxon>
    </lineage>
</organism>
<dbReference type="EC" id="3.5.4.9" evidence="2"/>
<evidence type="ECO:0000259" key="1">
    <source>
        <dbReference type="Pfam" id="PF00763"/>
    </source>
</evidence>